<keyword evidence="1" id="KW-1185">Reference proteome</keyword>
<dbReference type="OrthoDB" id="1690366at2759"/>
<accession>A0A6P8DRQ5</accession>
<name>A0A6P8DRQ5_PUNGR</name>
<protein>
    <submittedName>
        <fullName evidence="2">Uncharacterized protein LOC116209199</fullName>
    </submittedName>
</protein>
<proteinExistence type="predicted"/>
<evidence type="ECO:0000313" key="2">
    <source>
        <dbReference type="RefSeq" id="XP_031398640.1"/>
    </source>
</evidence>
<reference evidence="1" key="1">
    <citation type="journal article" date="2020" name="Plant Biotechnol. J.">
        <title>The pomegranate (Punica granatum L.) draft genome dissects genetic divergence between soft- and hard-seeded cultivars.</title>
        <authorList>
            <person name="Luo X."/>
            <person name="Li H."/>
            <person name="Wu Z."/>
            <person name="Yao W."/>
            <person name="Zhao P."/>
            <person name="Cao D."/>
            <person name="Yu H."/>
            <person name="Li K."/>
            <person name="Poudel K."/>
            <person name="Zhao D."/>
            <person name="Zhang F."/>
            <person name="Xia X."/>
            <person name="Chen L."/>
            <person name="Wang Q."/>
            <person name="Jing D."/>
            <person name="Cao S."/>
        </authorList>
    </citation>
    <scope>NUCLEOTIDE SEQUENCE [LARGE SCALE GENOMIC DNA]</scope>
    <source>
        <strain evidence="1">cv. Tunisia</strain>
    </source>
</reference>
<evidence type="ECO:0000313" key="1">
    <source>
        <dbReference type="Proteomes" id="UP000515151"/>
    </source>
</evidence>
<dbReference type="RefSeq" id="XP_031398640.1">
    <property type="nucleotide sequence ID" value="XM_031542780.1"/>
</dbReference>
<gene>
    <name evidence="2" type="primary">LOC116209199</name>
</gene>
<sequence length="340" mass="36852">MEASLREYEPDQKHEPSPAELLCCEDNLKRSLCLVTEKKKMLLGTMTTIYRPLAFQYQMDVETQYVRRPFLYSYNCGLNELLLGAQRQTGNPHCVQHHNWIIDSNSFHGSVVKASGSHRMNLSIPGFPVSPFQAAPGQSHAPIMIQQSYTQEFSYYLSNLTTQHNHYLAAMPLPQFPAIGGNTSSYPDPNFILPPHYELSTATVSESQNIPQNLSPPVLGPFFNNLSSSNIFVGGGSNTAVVGGGSNTAVVGGGSNTAATGNEVQLPAHLNHQANPTTDEGPGNLDVPDPLSTEAMLADVASPSLDGAVDQEGISSWELDGYALAEDLTNLDDIEIVFQT</sequence>
<organism evidence="1 2">
    <name type="scientific">Punica granatum</name>
    <name type="common">Pomegranate</name>
    <dbReference type="NCBI Taxonomy" id="22663"/>
    <lineage>
        <taxon>Eukaryota</taxon>
        <taxon>Viridiplantae</taxon>
        <taxon>Streptophyta</taxon>
        <taxon>Embryophyta</taxon>
        <taxon>Tracheophyta</taxon>
        <taxon>Spermatophyta</taxon>
        <taxon>Magnoliopsida</taxon>
        <taxon>eudicotyledons</taxon>
        <taxon>Gunneridae</taxon>
        <taxon>Pentapetalae</taxon>
        <taxon>rosids</taxon>
        <taxon>malvids</taxon>
        <taxon>Myrtales</taxon>
        <taxon>Lythraceae</taxon>
        <taxon>Punica</taxon>
    </lineage>
</organism>
<dbReference type="AlphaFoldDB" id="A0A6P8DRQ5"/>
<dbReference type="GeneID" id="116209199"/>
<dbReference type="Proteomes" id="UP000515151">
    <property type="component" value="Chromosome 5"/>
</dbReference>
<reference evidence="2" key="2">
    <citation type="submission" date="2025-08" db="UniProtKB">
        <authorList>
            <consortium name="RefSeq"/>
        </authorList>
    </citation>
    <scope>IDENTIFICATION</scope>
    <source>
        <tissue evidence="2">Leaf</tissue>
    </source>
</reference>